<evidence type="ECO:0000313" key="2">
    <source>
        <dbReference type="Proteomes" id="UP001165586"/>
    </source>
</evidence>
<dbReference type="EMBL" id="JANLCJ010000104">
    <property type="protein sequence ID" value="MCS5736663.1"/>
    <property type="molecule type" value="Genomic_DNA"/>
</dbReference>
<protein>
    <submittedName>
        <fullName evidence="1">Uncharacterized protein</fullName>
    </submittedName>
</protein>
<evidence type="ECO:0000313" key="1">
    <source>
        <dbReference type="EMBL" id="MCS5736663.1"/>
    </source>
</evidence>
<proteinExistence type="predicted"/>
<dbReference type="RefSeq" id="WP_259542728.1">
    <property type="nucleotide sequence ID" value="NZ_JANLCJ010000104.1"/>
</dbReference>
<comment type="caution">
    <text evidence="1">The sequence shown here is derived from an EMBL/GenBank/DDBJ whole genome shotgun (WGS) entry which is preliminary data.</text>
</comment>
<sequence>EERYLIGLLISKHYSRIDMLADHYDIHIATARKWALDVNNGTMVYGAVVPTPVMDRKAILLAELAEIERLEEEERRSTYTIHLTQSVSGTAYHKISWQVVEAAVKNPQAKTISVLGAGAEWEGNAKMRNEVFSQLVVLSAALKIKITLDGKEAKV</sequence>
<reference evidence="1" key="1">
    <citation type="submission" date="2022-08" db="EMBL/GenBank/DDBJ databases">
        <authorList>
            <person name="Deng Y."/>
            <person name="Han X.-F."/>
            <person name="Zhang Y.-Q."/>
        </authorList>
    </citation>
    <scope>NUCLEOTIDE SEQUENCE</scope>
    <source>
        <strain evidence="1">CPCC 203386</strain>
    </source>
</reference>
<dbReference type="Proteomes" id="UP001165586">
    <property type="component" value="Unassembled WGS sequence"/>
</dbReference>
<name>A0ABT2H9M6_9MICO</name>
<accession>A0ABT2H9M6</accession>
<keyword evidence="2" id="KW-1185">Reference proteome</keyword>
<organism evidence="1 2">
    <name type="scientific">Herbiconiux daphne</name>
    <dbReference type="NCBI Taxonomy" id="2970914"/>
    <lineage>
        <taxon>Bacteria</taxon>
        <taxon>Bacillati</taxon>
        <taxon>Actinomycetota</taxon>
        <taxon>Actinomycetes</taxon>
        <taxon>Micrococcales</taxon>
        <taxon>Microbacteriaceae</taxon>
        <taxon>Herbiconiux</taxon>
    </lineage>
</organism>
<gene>
    <name evidence="1" type="ORF">N1032_23315</name>
</gene>
<feature type="non-terminal residue" evidence="1">
    <location>
        <position position="1"/>
    </location>
</feature>